<dbReference type="AlphaFoldDB" id="A0A8J6ANQ5"/>
<dbReference type="Proteomes" id="UP000700334">
    <property type="component" value="Unassembled WGS sequence"/>
</dbReference>
<evidence type="ECO:0000256" key="1">
    <source>
        <dbReference type="ARBA" id="ARBA00022857"/>
    </source>
</evidence>
<dbReference type="PANTHER" id="PTHR44154:SF1">
    <property type="entry name" value="QUINONE OXIDOREDUCTASE"/>
    <property type="match status" value="1"/>
</dbReference>
<gene>
    <name evidence="2" type="ORF">J0S82_019876</name>
</gene>
<evidence type="ECO:0000313" key="3">
    <source>
        <dbReference type="Proteomes" id="UP000700334"/>
    </source>
</evidence>
<protein>
    <submittedName>
        <fullName evidence="2">Zeta-crystallin</fullName>
    </submittedName>
</protein>
<dbReference type="PANTHER" id="PTHR44154">
    <property type="entry name" value="QUINONE OXIDOREDUCTASE"/>
    <property type="match status" value="1"/>
</dbReference>
<dbReference type="GO" id="GO:0070402">
    <property type="term" value="F:NADPH binding"/>
    <property type="evidence" value="ECO:0007669"/>
    <property type="project" value="TreeGrafter"/>
</dbReference>
<dbReference type="GO" id="GO:0003960">
    <property type="term" value="F:quinone reductase (NADPH) activity"/>
    <property type="evidence" value="ECO:0007669"/>
    <property type="project" value="TreeGrafter"/>
</dbReference>
<evidence type="ECO:0000313" key="2">
    <source>
        <dbReference type="EMBL" id="KAG8520525.1"/>
    </source>
</evidence>
<accession>A0A8J6ANQ5</accession>
<dbReference type="GO" id="GO:0005829">
    <property type="term" value="C:cytosol"/>
    <property type="evidence" value="ECO:0007669"/>
    <property type="project" value="TreeGrafter"/>
</dbReference>
<dbReference type="InterPro" id="IPR051603">
    <property type="entry name" value="Zinc-ADH_QOR/CCCR"/>
</dbReference>
<organism evidence="2 3">
    <name type="scientific">Galemys pyrenaicus</name>
    <name type="common">Iberian desman</name>
    <name type="synonym">Pyrenean desman</name>
    <dbReference type="NCBI Taxonomy" id="202257"/>
    <lineage>
        <taxon>Eukaryota</taxon>
        <taxon>Metazoa</taxon>
        <taxon>Chordata</taxon>
        <taxon>Craniata</taxon>
        <taxon>Vertebrata</taxon>
        <taxon>Euteleostomi</taxon>
        <taxon>Mammalia</taxon>
        <taxon>Eutheria</taxon>
        <taxon>Laurasiatheria</taxon>
        <taxon>Eulipotyphla</taxon>
        <taxon>Talpidae</taxon>
        <taxon>Galemys</taxon>
    </lineage>
</organism>
<sequence>MVIKAVSKAHSLVGCAEYVLAANYTVYTMSENLDFNQGASIRIPYFTVYRAVSQRLCKAEESILDRGEYWGSWASSMPNHWSYGRKKSVGEKGINVVTEMLASVHFNKDLDLLSYGRLLLAAEVLSEIIPWDIMVKKSSVLEFLSVHQPSRNFSNLQQLFMLEWKLVGWDCNRSSLFIAEGGSSSGKSDSWLWGYWKKILLL</sequence>
<dbReference type="GO" id="GO:0003730">
    <property type="term" value="F:mRNA 3'-UTR binding"/>
    <property type="evidence" value="ECO:0007669"/>
    <property type="project" value="TreeGrafter"/>
</dbReference>
<proteinExistence type="predicted"/>
<keyword evidence="1" id="KW-0521">NADP</keyword>
<reference evidence="2" key="1">
    <citation type="journal article" date="2021" name="Evol. Appl.">
        <title>The genome of the Pyrenean desman and the effects of bottlenecks and inbreeding on the genomic landscape of an endangered species.</title>
        <authorList>
            <person name="Escoda L."/>
            <person name="Castresana J."/>
        </authorList>
    </citation>
    <scope>NUCLEOTIDE SEQUENCE</scope>
    <source>
        <strain evidence="2">IBE-C5619</strain>
    </source>
</reference>
<keyword evidence="3" id="KW-1185">Reference proteome</keyword>
<comment type="caution">
    <text evidence="2">The sequence shown here is derived from an EMBL/GenBank/DDBJ whole genome shotgun (WGS) entry which is preliminary data.</text>
</comment>
<name>A0A8J6ANQ5_GALPY</name>
<dbReference type="EMBL" id="JAGFMF010011568">
    <property type="protein sequence ID" value="KAG8520525.1"/>
    <property type="molecule type" value="Genomic_DNA"/>
</dbReference>